<proteinExistence type="predicted"/>
<comment type="caution">
    <text evidence="1">The sequence shown here is derived from an EMBL/GenBank/DDBJ whole genome shotgun (WGS) entry which is preliminary data.</text>
</comment>
<accession>A0AAW0GF80</accession>
<dbReference type="AlphaFoldDB" id="A0AAW0GF80"/>
<name>A0AAW0GF80_9APHY</name>
<evidence type="ECO:0000313" key="2">
    <source>
        <dbReference type="Proteomes" id="UP001385951"/>
    </source>
</evidence>
<reference evidence="1 2" key="1">
    <citation type="submission" date="2022-09" db="EMBL/GenBank/DDBJ databases">
        <authorList>
            <person name="Palmer J.M."/>
        </authorList>
    </citation>
    <scope>NUCLEOTIDE SEQUENCE [LARGE SCALE GENOMIC DNA]</scope>
    <source>
        <strain evidence="1 2">DSM 7382</strain>
    </source>
</reference>
<gene>
    <name evidence="1" type="ORF">QCA50_005400</name>
</gene>
<sequence>MSLPLNAIASLVIVTGDLGEGWDGPQIPFALYRSDPPKVEVEDYEETHSYPLLSPPPPCLLPPPGNVSLHVRLGPRISEPGRVGAVYETECSIHDNVHGFSIPPLVVKIAKPMMDEDLVKEAGIYSEMLCLQGSAVARCYGLFQFRSFEHLDFGPVSILLLERLGEHLPFGKPIPPSAFGDLTDVSSDLIKLGIEHSDIRWSNILSTGSHPRLPSPFTNRVYQWCFVDFDRARKQARLIFGHYDSYLERVWLNTPNGTIVEPWE</sequence>
<evidence type="ECO:0000313" key="1">
    <source>
        <dbReference type="EMBL" id="KAK7691995.1"/>
    </source>
</evidence>
<dbReference type="EMBL" id="JASBNA010000005">
    <property type="protein sequence ID" value="KAK7691995.1"/>
    <property type="molecule type" value="Genomic_DNA"/>
</dbReference>
<keyword evidence="2" id="KW-1185">Reference proteome</keyword>
<protein>
    <recommendedName>
        <fullName evidence="3">Protein kinase domain-containing protein</fullName>
    </recommendedName>
</protein>
<organism evidence="1 2">
    <name type="scientific">Cerrena zonata</name>
    <dbReference type="NCBI Taxonomy" id="2478898"/>
    <lineage>
        <taxon>Eukaryota</taxon>
        <taxon>Fungi</taxon>
        <taxon>Dikarya</taxon>
        <taxon>Basidiomycota</taxon>
        <taxon>Agaricomycotina</taxon>
        <taxon>Agaricomycetes</taxon>
        <taxon>Polyporales</taxon>
        <taxon>Cerrenaceae</taxon>
        <taxon>Cerrena</taxon>
    </lineage>
</organism>
<dbReference type="Proteomes" id="UP001385951">
    <property type="component" value="Unassembled WGS sequence"/>
</dbReference>
<evidence type="ECO:0008006" key="3">
    <source>
        <dbReference type="Google" id="ProtNLM"/>
    </source>
</evidence>